<evidence type="ECO:0000313" key="3">
    <source>
        <dbReference type="Proteomes" id="UP000263012"/>
    </source>
</evidence>
<feature type="transmembrane region" description="Helical" evidence="1">
    <location>
        <begin position="284"/>
        <end position="307"/>
    </location>
</feature>
<feature type="transmembrane region" description="Helical" evidence="1">
    <location>
        <begin position="564"/>
        <end position="582"/>
    </location>
</feature>
<sequence>MSPRDSSRQRTDEENAPLRCALWFLESDLAPETVVRAGYLAGVLVGLGAGAATVRFFGILPGVLVGTTAGLLVSTTVEYVPRWLARVRRTRSLGDATALVGLLVLRVRLDPSLERAVRFAIRTDEGRLFRALDAHVRRARGGPESGLAAFAADWRPYFPALDRAAAQLASATTVPAGRRERALDRAMDAVVDGTREEMAAYASGIRSPVTGIYAFGVLLPLALVGVLPAAPAAGVPVSLPAVALAYLVVLPIGLLAAGAWLLARRPVAFPPPPVTSAHPDASGTVPRTIAVAGGCAAAAWLCAGLVAPDWTRAITAVGVGAGGGLLSWFRPVEAVRRRVREVEEGLPDALVRIGQRVAEGDAVETALERAAADATGPTGDVLEDAVAYGQTFRVDVRTAFLARDGALATVPSPRFRRAAGLLGVAARIGRPAGDVILDLATHLEELDRIETEARGRLSDVTGTLSNTATVFGPLVGGATVALSDRIRAVDAAAGGSGSFAGTGTVGGGSKQEGTAATEAAFATGDLGLVIGAYVLVLAALLTALATGIERGLDPASIGYRVGRALPIASAVYVGSFLAAAAVL</sequence>
<feature type="transmembrane region" description="Helical" evidence="1">
    <location>
        <begin position="63"/>
        <end position="81"/>
    </location>
</feature>
<organism evidence="2 3">
    <name type="scientific">Halalkaliarchaeum desulfuricum</name>
    <dbReference type="NCBI Taxonomy" id="2055893"/>
    <lineage>
        <taxon>Archaea</taxon>
        <taxon>Methanobacteriati</taxon>
        <taxon>Methanobacteriota</taxon>
        <taxon>Stenosarchaea group</taxon>
        <taxon>Halobacteria</taxon>
        <taxon>Halobacteriales</taxon>
        <taxon>Haloferacaceae</taxon>
        <taxon>Halalkaliarchaeum</taxon>
    </lineage>
</organism>
<keyword evidence="3" id="KW-1185">Reference proteome</keyword>
<reference evidence="3" key="1">
    <citation type="submission" date="2017-11" db="EMBL/GenBank/DDBJ databases">
        <title>Phenotypic and genomic properties of facultatively anaerobic sulfur-reducing natronoarchaea from hypersaline soda lakes.</title>
        <authorList>
            <person name="Sorokin D.Y."/>
            <person name="Kublanov I.V."/>
            <person name="Roman P."/>
            <person name="Sinninghe Damste J.S."/>
            <person name="Golyshin P.N."/>
            <person name="Rojo D."/>
            <person name="Ciordia S."/>
            <person name="Mena M.D.C."/>
            <person name="Ferrer M."/>
            <person name="Messina E."/>
            <person name="Smedile F."/>
            <person name="La Spada G."/>
            <person name="La Cono V."/>
            <person name="Yakimov M.M."/>
        </authorList>
    </citation>
    <scope>NUCLEOTIDE SEQUENCE [LARGE SCALE GENOMIC DNA]</scope>
    <source>
        <strain evidence="3">AArc-Sl</strain>
    </source>
</reference>
<dbReference type="RefSeq" id="WP_119817304.1">
    <property type="nucleotide sequence ID" value="NZ_CP025066.1"/>
</dbReference>
<gene>
    <name evidence="2" type="ORF">AArcSl_1533</name>
</gene>
<dbReference type="AlphaFoldDB" id="A0A343TJ90"/>
<keyword evidence="1" id="KW-1133">Transmembrane helix</keyword>
<dbReference type="Proteomes" id="UP000263012">
    <property type="component" value="Chromosome"/>
</dbReference>
<proteinExistence type="predicted"/>
<keyword evidence="1" id="KW-0472">Membrane</keyword>
<feature type="transmembrane region" description="Helical" evidence="1">
    <location>
        <begin position="243"/>
        <end position="263"/>
    </location>
</feature>
<feature type="transmembrane region" description="Helical" evidence="1">
    <location>
        <begin position="526"/>
        <end position="544"/>
    </location>
</feature>
<evidence type="ECO:0000256" key="1">
    <source>
        <dbReference type="SAM" id="Phobius"/>
    </source>
</evidence>
<accession>A0A343TJ90</accession>
<keyword evidence="1 2" id="KW-0812">Transmembrane</keyword>
<dbReference type="GeneID" id="37877885"/>
<evidence type="ECO:0000313" key="2">
    <source>
        <dbReference type="EMBL" id="AUX09162.1"/>
    </source>
</evidence>
<feature type="transmembrane region" description="Helical" evidence="1">
    <location>
        <begin position="37"/>
        <end position="57"/>
    </location>
</feature>
<name>A0A343TJ90_9EURY</name>
<dbReference type="EMBL" id="CP025066">
    <property type="protein sequence ID" value="AUX09162.1"/>
    <property type="molecule type" value="Genomic_DNA"/>
</dbReference>
<feature type="transmembrane region" description="Helical" evidence="1">
    <location>
        <begin position="212"/>
        <end position="231"/>
    </location>
</feature>
<protein>
    <submittedName>
        <fullName evidence="2">Type II secretion system transmembrane protein</fullName>
    </submittedName>
</protein>
<dbReference type="KEGG" id="hdf:AArcSl_1533"/>
<feature type="transmembrane region" description="Helical" evidence="1">
    <location>
        <begin position="313"/>
        <end position="330"/>
    </location>
</feature>
<dbReference type="OrthoDB" id="147060at2157"/>